<accession>A0ABQ9HXA6</accession>
<keyword evidence="3" id="KW-1185">Reference proteome</keyword>
<evidence type="ECO:0000313" key="3">
    <source>
        <dbReference type="Proteomes" id="UP001159363"/>
    </source>
</evidence>
<protein>
    <recommendedName>
        <fullName evidence="1">Mutator-like transposase domain-containing protein</fullName>
    </recommendedName>
</protein>
<dbReference type="EMBL" id="JARBHB010000003">
    <property type="protein sequence ID" value="KAJ8889003.1"/>
    <property type="molecule type" value="Genomic_DNA"/>
</dbReference>
<dbReference type="Proteomes" id="UP001159363">
    <property type="component" value="Chromosome 3"/>
</dbReference>
<gene>
    <name evidence="2" type="ORF">PR048_008497</name>
</gene>
<sequence>MVEVGCYSAKTNNALELTGRIVDINNLLNTIRKLDDHGSFSCKFSDVFVFREVRRGLRNEMSVNTASAVGCVASGSGFSALTELTSAMNIPSMATKIFSRYQYEVFDGFELTVLYEMKRTAE</sequence>
<feature type="domain" description="Mutator-like transposase" evidence="1">
    <location>
        <begin position="58"/>
        <end position="118"/>
    </location>
</feature>
<name>A0ABQ9HXA6_9NEOP</name>
<dbReference type="InterPro" id="IPR049012">
    <property type="entry name" value="Mutator_transp_dom"/>
</dbReference>
<organism evidence="2 3">
    <name type="scientific">Dryococelus australis</name>
    <dbReference type="NCBI Taxonomy" id="614101"/>
    <lineage>
        <taxon>Eukaryota</taxon>
        <taxon>Metazoa</taxon>
        <taxon>Ecdysozoa</taxon>
        <taxon>Arthropoda</taxon>
        <taxon>Hexapoda</taxon>
        <taxon>Insecta</taxon>
        <taxon>Pterygota</taxon>
        <taxon>Neoptera</taxon>
        <taxon>Polyneoptera</taxon>
        <taxon>Phasmatodea</taxon>
        <taxon>Verophasmatodea</taxon>
        <taxon>Anareolatae</taxon>
        <taxon>Phasmatidae</taxon>
        <taxon>Eurycanthinae</taxon>
        <taxon>Dryococelus</taxon>
    </lineage>
</organism>
<evidence type="ECO:0000313" key="2">
    <source>
        <dbReference type="EMBL" id="KAJ8889003.1"/>
    </source>
</evidence>
<evidence type="ECO:0000259" key="1">
    <source>
        <dbReference type="Pfam" id="PF20700"/>
    </source>
</evidence>
<reference evidence="2 3" key="1">
    <citation type="submission" date="2023-02" db="EMBL/GenBank/DDBJ databases">
        <title>LHISI_Scaffold_Assembly.</title>
        <authorList>
            <person name="Stuart O.P."/>
            <person name="Cleave R."/>
            <person name="Magrath M.J.L."/>
            <person name="Mikheyev A.S."/>
        </authorList>
    </citation>
    <scope>NUCLEOTIDE SEQUENCE [LARGE SCALE GENOMIC DNA]</scope>
    <source>
        <strain evidence="2">Daus_M_001</strain>
        <tissue evidence="2">Leg muscle</tissue>
    </source>
</reference>
<proteinExistence type="predicted"/>
<comment type="caution">
    <text evidence="2">The sequence shown here is derived from an EMBL/GenBank/DDBJ whole genome shotgun (WGS) entry which is preliminary data.</text>
</comment>
<dbReference type="Pfam" id="PF20700">
    <property type="entry name" value="Mutator"/>
    <property type="match status" value="1"/>
</dbReference>